<protein>
    <submittedName>
        <fullName evidence="1">Uncharacterized protein</fullName>
    </submittedName>
</protein>
<reference evidence="1 2" key="1">
    <citation type="submission" date="2018-05" db="EMBL/GenBank/DDBJ databases">
        <title>Complete Genome Sequence of Methylobacterium sp. 17Sr1-43.</title>
        <authorList>
            <person name="Srinivasan S."/>
        </authorList>
    </citation>
    <scope>NUCLEOTIDE SEQUENCE [LARGE SCALE GENOMIC DNA]</scope>
    <source>
        <strain evidence="1 2">17Sr1-43</strain>
    </source>
</reference>
<dbReference type="KEGG" id="meti:DK427_21950"/>
<dbReference type="OrthoDB" id="8000372at2"/>
<evidence type="ECO:0000313" key="2">
    <source>
        <dbReference type="Proteomes" id="UP000246058"/>
    </source>
</evidence>
<keyword evidence="2" id="KW-1185">Reference proteome</keyword>
<dbReference type="AlphaFoldDB" id="A0A2U8VXS2"/>
<gene>
    <name evidence="1" type="ORF">DK427_21950</name>
</gene>
<proteinExistence type="predicted"/>
<organism evidence="1 2">
    <name type="scientific">Methylobacterium radiodurans</name>
    <dbReference type="NCBI Taxonomy" id="2202828"/>
    <lineage>
        <taxon>Bacteria</taxon>
        <taxon>Pseudomonadati</taxon>
        <taxon>Pseudomonadota</taxon>
        <taxon>Alphaproteobacteria</taxon>
        <taxon>Hyphomicrobiales</taxon>
        <taxon>Methylobacteriaceae</taxon>
        <taxon>Methylobacterium</taxon>
    </lineage>
</organism>
<sequence length="68" mass="7772">MRAGETELEMVRRHVEEGAGHIANQRALIARLREDGLPTQEAEALLETFEDLQRQHEDHLARTLGKQV</sequence>
<dbReference type="Proteomes" id="UP000246058">
    <property type="component" value="Chromosome"/>
</dbReference>
<evidence type="ECO:0000313" key="1">
    <source>
        <dbReference type="EMBL" id="AWN38072.1"/>
    </source>
</evidence>
<accession>A0A2U8VXS2</accession>
<dbReference type="EMBL" id="CP029551">
    <property type="protein sequence ID" value="AWN38072.1"/>
    <property type="molecule type" value="Genomic_DNA"/>
</dbReference>
<name>A0A2U8VXS2_9HYPH</name>